<evidence type="ECO:0000313" key="4">
    <source>
        <dbReference type="EMBL" id="CAF1632492.1"/>
    </source>
</evidence>
<dbReference type="AlphaFoldDB" id="A0A815BJQ9"/>
<dbReference type="InterPro" id="IPR015915">
    <property type="entry name" value="Kelch-typ_b-propeller"/>
</dbReference>
<evidence type="ECO:0000256" key="2">
    <source>
        <dbReference type="ARBA" id="ARBA00022737"/>
    </source>
</evidence>
<evidence type="ECO:0000313" key="6">
    <source>
        <dbReference type="Proteomes" id="UP000663852"/>
    </source>
</evidence>
<dbReference type="Gene3D" id="2.130.10.80">
    <property type="entry name" value="Galactose oxidase/kelch, beta-propeller"/>
    <property type="match status" value="1"/>
</dbReference>
<dbReference type="EMBL" id="CAJNOR010008384">
    <property type="protein sequence ID" value="CAF1632492.1"/>
    <property type="molecule type" value="Genomic_DNA"/>
</dbReference>
<reference evidence="3" key="1">
    <citation type="submission" date="2021-02" db="EMBL/GenBank/DDBJ databases">
        <authorList>
            <person name="Nowell W R."/>
        </authorList>
    </citation>
    <scope>NUCLEOTIDE SEQUENCE</scope>
</reference>
<dbReference type="SMART" id="SM00612">
    <property type="entry name" value="Kelch"/>
    <property type="match status" value="2"/>
</dbReference>
<comment type="caution">
    <text evidence="3">The sequence shown here is derived from an EMBL/GenBank/DDBJ whole genome shotgun (WGS) entry which is preliminary data.</text>
</comment>
<dbReference type="Pfam" id="PF01344">
    <property type="entry name" value="Kelch_1"/>
    <property type="match status" value="2"/>
</dbReference>
<dbReference type="InterPro" id="IPR037293">
    <property type="entry name" value="Gal_Oxidase_central_sf"/>
</dbReference>
<sequence length="86" mass="8950">MLASGKVLVTGGNNNGGVLNSVELYDPSTNVWTATGSVNYHRAYHTATLLTDGRVLIAGGSNNIGYLNSAEIYDPSTGLCTITANM</sequence>
<keyword evidence="2" id="KW-0677">Repeat</keyword>
<dbReference type="SUPFAM" id="SSF117281">
    <property type="entry name" value="Kelch motif"/>
    <property type="match status" value="1"/>
</dbReference>
<dbReference type="Proteomes" id="UP000663852">
    <property type="component" value="Unassembled WGS sequence"/>
</dbReference>
<dbReference type="PANTHER" id="PTHR46344">
    <property type="entry name" value="OS02G0202900 PROTEIN"/>
    <property type="match status" value="1"/>
</dbReference>
<accession>A0A815BJQ9</accession>
<name>A0A815BJQ9_ADIRI</name>
<gene>
    <name evidence="3" type="ORF">EDS130_LOCUS29057</name>
    <name evidence="4" type="ORF">XAT740_LOCUS51894</name>
</gene>
<proteinExistence type="predicted"/>
<protein>
    <submittedName>
        <fullName evidence="3">Uncharacterized protein</fullName>
    </submittedName>
</protein>
<evidence type="ECO:0000313" key="3">
    <source>
        <dbReference type="EMBL" id="CAF1271536.1"/>
    </source>
</evidence>
<organism evidence="3 6">
    <name type="scientific">Adineta ricciae</name>
    <name type="common">Rotifer</name>
    <dbReference type="NCBI Taxonomy" id="249248"/>
    <lineage>
        <taxon>Eukaryota</taxon>
        <taxon>Metazoa</taxon>
        <taxon>Spiralia</taxon>
        <taxon>Gnathifera</taxon>
        <taxon>Rotifera</taxon>
        <taxon>Eurotatoria</taxon>
        <taxon>Bdelloidea</taxon>
        <taxon>Adinetida</taxon>
        <taxon>Adinetidae</taxon>
        <taxon>Adineta</taxon>
    </lineage>
</organism>
<dbReference type="EMBL" id="CAJNOJ010000193">
    <property type="protein sequence ID" value="CAF1271536.1"/>
    <property type="molecule type" value="Genomic_DNA"/>
</dbReference>
<keyword evidence="1" id="KW-0880">Kelch repeat</keyword>
<dbReference type="InterPro" id="IPR006652">
    <property type="entry name" value="Kelch_1"/>
</dbReference>
<keyword evidence="5" id="KW-1185">Reference proteome</keyword>
<dbReference type="PANTHER" id="PTHR46344:SF27">
    <property type="entry name" value="KELCH REPEAT SUPERFAMILY PROTEIN"/>
    <property type="match status" value="1"/>
</dbReference>
<dbReference type="Proteomes" id="UP000663828">
    <property type="component" value="Unassembled WGS sequence"/>
</dbReference>
<dbReference type="OrthoDB" id="45365at2759"/>
<evidence type="ECO:0000256" key="1">
    <source>
        <dbReference type="ARBA" id="ARBA00022441"/>
    </source>
</evidence>
<evidence type="ECO:0000313" key="5">
    <source>
        <dbReference type="Proteomes" id="UP000663828"/>
    </source>
</evidence>